<dbReference type="GO" id="GO:0070008">
    <property type="term" value="F:serine-type exopeptidase activity"/>
    <property type="evidence" value="ECO:0007669"/>
    <property type="project" value="InterPro"/>
</dbReference>
<dbReference type="InterPro" id="IPR029058">
    <property type="entry name" value="AB_hydrolase_fold"/>
</dbReference>
<dbReference type="AlphaFoldDB" id="F2U2N2"/>
<keyword evidence="2" id="KW-0645">Protease</keyword>
<dbReference type="InterPro" id="IPR008758">
    <property type="entry name" value="Peptidase_S28"/>
</dbReference>
<accession>F2U2N2</accession>
<dbReference type="OrthoDB" id="406761at2759"/>
<organism evidence="8">
    <name type="scientific">Salpingoeca rosetta (strain ATCC 50818 / BSB-021)</name>
    <dbReference type="NCBI Taxonomy" id="946362"/>
    <lineage>
        <taxon>Eukaryota</taxon>
        <taxon>Choanoflagellata</taxon>
        <taxon>Craspedida</taxon>
        <taxon>Salpingoecidae</taxon>
        <taxon>Salpingoeca</taxon>
    </lineage>
</organism>
<dbReference type="EMBL" id="GL832960">
    <property type="protein sequence ID" value="EGD81876.1"/>
    <property type="molecule type" value="Genomic_DNA"/>
</dbReference>
<evidence type="ECO:0000256" key="2">
    <source>
        <dbReference type="ARBA" id="ARBA00022670"/>
    </source>
</evidence>
<dbReference type="Gene3D" id="1.20.120.980">
    <property type="entry name" value="Serine carboxypeptidase S28, SKS domain"/>
    <property type="match status" value="1"/>
</dbReference>
<feature type="chain" id="PRO_5003287209" evidence="6">
    <location>
        <begin position="23"/>
        <end position="500"/>
    </location>
</feature>
<proteinExistence type="inferred from homology"/>
<keyword evidence="8" id="KW-1185">Reference proteome</keyword>
<feature type="signal peptide" evidence="6">
    <location>
        <begin position="1"/>
        <end position="22"/>
    </location>
</feature>
<dbReference type="GO" id="GO:0008239">
    <property type="term" value="F:dipeptidyl-peptidase activity"/>
    <property type="evidence" value="ECO:0007669"/>
    <property type="project" value="TreeGrafter"/>
</dbReference>
<dbReference type="RefSeq" id="XP_004996059.1">
    <property type="nucleotide sequence ID" value="XM_004996002.1"/>
</dbReference>
<protein>
    <submittedName>
        <fullName evidence="7">Thymus specific serine peptidase</fullName>
    </submittedName>
</protein>
<dbReference type="GO" id="GO:0006508">
    <property type="term" value="P:proteolysis"/>
    <property type="evidence" value="ECO:0007669"/>
    <property type="project" value="UniProtKB-KW"/>
</dbReference>
<dbReference type="ESTHER" id="sals5-f2u2n2">
    <property type="family name" value="Prolylcarboxypeptidase"/>
</dbReference>
<dbReference type="GeneID" id="16076654"/>
<keyword evidence="4" id="KW-0378">Hydrolase</keyword>
<dbReference type="KEGG" id="sre:PTSG_02563"/>
<comment type="similarity">
    <text evidence="1">Belongs to the peptidase S28 family.</text>
</comment>
<dbReference type="Proteomes" id="UP000007799">
    <property type="component" value="Unassembled WGS sequence"/>
</dbReference>
<evidence type="ECO:0000256" key="3">
    <source>
        <dbReference type="ARBA" id="ARBA00022729"/>
    </source>
</evidence>
<dbReference type="PANTHER" id="PTHR11010:SF11">
    <property type="entry name" value="THYMUS-SPECIFIC SERINE PROTEASE"/>
    <property type="match status" value="1"/>
</dbReference>
<dbReference type="InParanoid" id="F2U2N2"/>
<dbReference type="Pfam" id="PF05577">
    <property type="entry name" value="Peptidase_S28"/>
    <property type="match status" value="1"/>
</dbReference>
<gene>
    <name evidence="7" type="ORF">PTSG_02563</name>
</gene>
<keyword evidence="5" id="KW-0325">Glycoprotein</keyword>
<dbReference type="InterPro" id="IPR042269">
    <property type="entry name" value="Ser_carbopepase_S28_SKS"/>
</dbReference>
<dbReference type="SUPFAM" id="SSF53474">
    <property type="entry name" value="alpha/beta-Hydrolases"/>
    <property type="match status" value="2"/>
</dbReference>
<evidence type="ECO:0000256" key="5">
    <source>
        <dbReference type="ARBA" id="ARBA00023180"/>
    </source>
</evidence>
<dbReference type="PANTHER" id="PTHR11010">
    <property type="entry name" value="PROTEASE S28 PRO-X CARBOXYPEPTIDASE-RELATED"/>
    <property type="match status" value="1"/>
</dbReference>
<evidence type="ECO:0000313" key="8">
    <source>
        <dbReference type="Proteomes" id="UP000007799"/>
    </source>
</evidence>
<reference evidence="7" key="1">
    <citation type="submission" date="2009-08" db="EMBL/GenBank/DDBJ databases">
        <title>Annotation of Salpingoeca rosetta.</title>
        <authorList>
            <consortium name="The Broad Institute Genome Sequencing Platform"/>
            <person name="Russ C."/>
            <person name="Cuomo C."/>
            <person name="Burger G."/>
            <person name="Gray M.W."/>
            <person name="Holland P.W.H."/>
            <person name="King N."/>
            <person name="Lang F.B.F."/>
            <person name="Roger A.J."/>
            <person name="Ruiz-Trillo I."/>
            <person name="Young S.K."/>
            <person name="Zeng Q."/>
            <person name="Gargeya S."/>
            <person name="Alvarado L."/>
            <person name="Berlin A."/>
            <person name="Chapman S.B."/>
            <person name="Chen Z."/>
            <person name="Freedman E."/>
            <person name="Gellesch M."/>
            <person name="Goldberg J."/>
            <person name="Griggs A."/>
            <person name="Gujja S."/>
            <person name="Heilman E."/>
            <person name="Heiman D."/>
            <person name="Howarth C."/>
            <person name="Mehta T."/>
            <person name="Neiman D."/>
            <person name="Pearson M."/>
            <person name="Roberts A."/>
            <person name="Saif S."/>
            <person name="Shea T."/>
            <person name="Shenoy N."/>
            <person name="Sisk P."/>
            <person name="Stolte C."/>
            <person name="Sykes S."/>
            <person name="White J."/>
            <person name="Yandava C."/>
            <person name="Haas B."/>
            <person name="Nusbaum C."/>
            <person name="Birren B."/>
        </authorList>
    </citation>
    <scope>NUCLEOTIDE SEQUENCE [LARGE SCALE GENOMIC DNA]</scope>
    <source>
        <strain evidence="7">ATCC 50818</strain>
    </source>
</reference>
<evidence type="ECO:0000256" key="6">
    <source>
        <dbReference type="SAM" id="SignalP"/>
    </source>
</evidence>
<name>F2U2N2_SALR5</name>
<keyword evidence="3 6" id="KW-0732">Signal</keyword>
<evidence type="ECO:0000256" key="1">
    <source>
        <dbReference type="ARBA" id="ARBA00011079"/>
    </source>
</evidence>
<dbReference type="Gene3D" id="3.40.50.1820">
    <property type="entry name" value="alpha/beta hydrolase"/>
    <property type="match status" value="1"/>
</dbReference>
<sequence>MMGMTRLLLLAVVALAAQAAAAAAAAEGRTMVFGGVGEKSVGPPARYFTQWQDHFDGTNVNTWQQAYYVNDTFWKGDANAPVFLCVGGEGPPIDGSVVVSSVHCNGAVEMLPETGAIMFAVEHRYYGCHNMSACPVTSFLKPKDALRFLSSRQALADLAGFHAYATATYGLKPTNKWVSFGGSYPGMLAGWFRLKFPHLVHASVASSAPVQAIVDMVGYNDVVAEAYAVSNNNVGGSPACRKAIADGHAMIGQMFSSDSGRTRLANLFGHNAKWYENKLNQASFAGFGVAYFPAQGNDPACTDPACNIGRICAVMTNTSLGDEVSRLAAIRNMQDEWLSQPFETVNRKHSLMHAAGNDAELPDFWSWQVCTEFGFFQTCEVGSKCFFTQGYDTLQSQMEFCSAVFGIPATKVRQNIADSNLYYGGRNSGGSCLIYPNGEVDPWHAQSILNSTNPNVKTLWVPGASHHAWTHPSLPTDQPSVVAARKAIRDYVTSTLNQEC</sequence>
<evidence type="ECO:0000256" key="4">
    <source>
        <dbReference type="ARBA" id="ARBA00022801"/>
    </source>
</evidence>
<dbReference type="eggNOG" id="KOG2182">
    <property type="taxonomic scope" value="Eukaryota"/>
</dbReference>
<dbReference type="OMA" id="NDYIDSQ"/>
<evidence type="ECO:0000313" key="7">
    <source>
        <dbReference type="EMBL" id="EGD81876.1"/>
    </source>
</evidence>